<keyword evidence="6 11" id="KW-0418">Kinase</keyword>
<feature type="domain" description="Ribose-phosphate pyrophosphokinase N-terminal" evidence="10">
    <location>
        <begin position="10"/>
        <end position="123"/>
    </location>
</feature>
<dbReference type="GO" id="GO:0006164">
    <property type="term" value="P:purine nucleotide biosynthetic process"/>
    <property type="evidence" value="ECO:0007669"/>
    <property type="project" value="TreeGrafter"/>
</dbReference>
<dbReference type="CDD" id="cd06223">
    <property type="entry name" value="PRTases_typeI"/>
    <property type="match status" value="1"/>
</dbReference>
<dbReference type="AlphaFoldDB" id="A0A1I3HNW7"/>
<evidence type="ECO:0000256" key="2">
    <source>
        <dbReference type="ARBA" id="ARBA00022679"/>
    </source>
</evidence>
<evidence type="ECO:0000256" key="7">
    <source>
        <dbReference type="ARBA" id="ARBA00022840"/>
    </source>
</evidence>
<protein>
    <recommendedName>
        <fullName evidence="1">ribose-phosphate diphosphokinase</fullName>
        <ecNumber evidence="1">2.7.6.1</ecNumber>
    </recommendedName>
</protein>
<dbReference type="EC" id="2.7.6.1" evidence="1"/>
<evidence type="ECO:0000256" key="9">
    <source>
        <dbReference type="ARBA" id="ARBA00049535"/>
    </source>
</evidence>
<keyword evidence="2" id="KW-0808">Transferase</keyword>
<evidence type="ECO:0000259" key="10">
    <source>
        <dbReference type="Pfam" id="PF13793"/>
    </source>
</evidence>
<name>A0A1I3HNW7_9FLAO</name>
<dbReference type="Pfam" id="PF14572">
    <property type="entry name" value="Pribosyl_synth"/>
    <property type="match status" value="1"/>
</dbReference>
<dbReference type="InterPro" id="IPR000842">
    <property type="entry name" value="PRib_PP_synth_CS"/>
</dbReference>
<keyword evidence="7" id="KW-0067">ATP-binding</keyword>
<dbReference type="GO" id="GO:0005524">
    <property type="term" value="F:ATP binding"/>
    <property type="evidence" value="ECO:0007669"/>
    <property type="project" value="UniProtKB-KW"/>
</dbReference>
<dbReference type="InterPro" id="IPR000836">
    <property type="entry name" value="PRTase_dom"/>
</dbReference>
<keyword evidence="12" id="KW-1185">Reference proteome</keyword>
<evidence type="ECO:0000256" key="5">
    <source>
        <dbReference type="ARBA" id="ARBA00022741"/>
    </source>
</evidence>
<evidence type="ECO:0000256" key="4">
    <source>
        <dbReference type="ARBA" id="ARBA00022727"/>
    </source>
</evidence>
<dbReference type="GO" id="GO:0009156">
    <property type="term" value="P:ribonucleoside monophosphate biosynthetic process"/>
    <property type="evidence" value="ECO:0007669"/>
    <property type="project" value="InterPro"/>
</dbReference>
<gene>
    <name evidence="11" type="ORF">SAMN05443292_2316</name>
</gene>
<dbReference type="FunFam" id="3.40.50.2020:FF:000007">
    <property type="entry name" value="Ribose-phosphate pyrophosphokinase"/>
    <property type="match status" value="1"/>
</dbReference>
<dbReference type="Proteomes" id="UP000198931">
    <property type="component" value="Unassembled WGS sequence"/>
</dbReference>
<evidence type="ECO:0000256" key="6">
    <source>
        <dbReference type="ARBA" id="ARBA00022777"/>
    </source>
</evidence>
<keyword evidence="5" id="KW-0547">Nucleotide-binding</keyword>
<reference evidence="11 12" key="1">
    <citation type="submission" date="2016-10" db="EMBL/GenBank/DDBJ databases">
        <authorList>
            <person name="de Groot N.N."/>
        </authorList>
    </citation>
    <scope>NUCLEOTIDE SEQUENCE [LARGE SCALE GENOMIC DNA]</scope>
    <source>
        <strain evidence="11 12">DSM 26000</strain>
    </source>
</reference>
<dbReference type="OrthoDB" id="9777067at2"/>
<keyword evidence="4" id="KW-0545">Nucleotide biosynthesis</keyword>
<dbReference type="PROSITE" id="PS00114">
    <property type="entry name" value="PRPP_SYNTHASE"/>
    <property type="match status" value="1"/>
</dbReference>
<evidence type="ECO:0000313" key="12">
    <source>
        <dbReference type="Proteomes" id="UP000198931"/>
    </source>
</evidence>
<proteinExistence type="predicted"/>
<dbReference type="Gene3D" id="3.40.50.2020">
    <property type="match status" value="2"/>
</dbReference>
<dbReference type="GO" id="GO:0006015">
    <property type="term" value="P:5-phosphoribose 1-diphosphate biosynthetic process"/>
    <property type="evidence" value="ECO:0007669"/>
    <property type="project" value="TreeGrafter"/>
</dbReference>
<dbReference type="GO" id="GO:0016301">
    <property type="term" value="F:kinase activity"/>
    <property type="evidence" value="ECO:0007669"/>
    <property type="project" value="UniProtKB-KW"/>
</dbReference>
<dbReference type="InterPro" id="IPR029057">
    <property type="entry name" value="PRTase-like"/>
</dbReference>
<evidence type="ECO:0000313" key="11">
    <source>
        <dbReference type="EMBL" id="SFI37446.1"/>
    </source>
</evidence>
<comment type="catalytic activity">
    <reaction evidence="9">
        <text>D-ribose 5-phosphate + ATP = 5-phospho-alpha-D-ribose 1-diphosphate + AMP + H(+)</text>
        <dbReference type="Rhea" id="RHEA:15609"/>
        <dbReference type="ChEBI" id="CHEBI:15378"/>
        <dbReference type="ChEBI" id="CHEBI:30616"/>
        <dbReference type="ChEBI" id="CHEBI:58017"/>
        <dbReference type="ChEBI" id="CHEBI:78346"/>
        <dbReference type="ChEBI" id="CHEBI:456215"/>
        <dbReference type="EC" id="2.7.6.1"/>
    </reaction>
</comment>
<dbReference type="PANTHER" id="PTHR10210">
    <property type="entry name" value="RIBOSE-PHOSPHATE DIPHOSPHOKINASE FAMILY MEMBER"/>
    <property type="match status" value="1"/>
</dbReference>
<dbReference type="NCBIfam" id="NF002320">
    <property type="entry name" value="PRK01259.1"/>
    <property type="match status" value="1"/>
</dbReference>
<dbReference type="NCBIfam" id="TIGR01251">
    <property type="entry name" value="ribP_PPkin"/>
    <property type="match status" value="1"/>
</dbReference>
<dbReference type="GO" id="GO:0005737">
    <property type="term" value="C:cytoplasm"/>
    <property type="evidence" value="ECO:0007669"/>
    <property type="project" value="TreeGrafter"/>
</dbReference>
<keyword evidence="3" id="KW-0479">Metal-binding</keyword>
<dbReference type="STRING" id="1125876.SAMN05443292_2316"/>
<dbReference type="PANTHER" id="PTHR10210:SF41">
    <property type="entry name" value="RIBOSE-PHOSPHATE PYROPHOSPHOKINASE 1, CHLOROPLASTIC"/>
    <property type="match status" value="1"/>
</dbReference>
<dbReference type="RefSeq" id="WP_090080716.1">
    <property type="nucleotide sequence ID" value="NZ_FOQT01000004.1"/>
</dbReference>
<dbReference type="Pfam" id="PF13793">
    <property type="entry name" value="Pribosyltran_N"/>
    <property type="match status" value="1"/>
</dbReference>
<keyword evidence="8" id="KW-0460">Magnesium</keyword>
<dbReference type="SMART" id="SM01400">
    <property type="entry name" value="Pribosyltran_N"/>
    <property type="match status" value="1"/>
</dbReference>
<dbReference type="GO" id="GO:0000287">
    <property type="term" value="F:magnesium ion binding"/>
    <property type="evidence" value="ECO:0007669"/>
    <property type="project" value="InterPro"/>
</dbReference>
<evidence type="ECO:0000256" key="3">
    <source>
        <dbReference type="ARBA" id="ARBA00022723"/>
    </source>
</evidence>
<dbReference type="InterPro" id="IPR005946">
    <property type="entry name" value="Rib-P_diPkinase"/>
</dbReference>
<dbReference type="EMBL" id="FOQT01000004">
    <property type="protein sequence ID" value="SFI37446.1"/>
    <property type="molecule type" value="Genomic_DNA"/>
</dbReference>
<organism evidence="11 12">
    <name type="scientific">Halpernia frigidisoli</name>
    <dbReference type="NCBI Taxonomy" id="1125876"/>
    <lineage>
        <taxon>Bacteria</taxon>
        <taxon>Pseudomonadati</taxon>
        <taxon>Bacteroidota</taxon>
        <taxon>Flavobacteriia</taxon>
        <taxon>Flavobacteriales</taxon>
        <taxon>Weeksellaceae</taxon>
        <taxon>Chryseobacterium group</taxon>
        <taxon>Halpernia</taxon>
    </lineage>
</organism>
<evidence type="ECO:0000256" key="8">
    <source>
        <dbReference type="ARBA" id="ARBA00022842"/>
    </source>
</evidence>
<dbReference type="GO" id="GO:0004749">
    <property type="term" value="F:ribose phosphate diphosphokinase activity"/>
    <property type="evidence" value="ECO:0007669"/>
    <property type="project" value="UniProtKB-EC"/>
</dbReference>
<sequence>MSDNHQASYLFSTRTSKVLAEKIAEFYGQNLGKINFQTFSDGEFEPILDESVRGGRVFLIGSTFPPADNLLELLLMIDASKRASAKNITVVLPYYGLARQDRKDQPRAPIGAKLVANLLTAAGATRVMTMDLHADQIQGFFEIPVDHLYASTIFIDYVLKNNIQDLCIASPDMGGAKRAKNYAGHLGADVVIAYKERKKANVIEDMFLIGDVTDKNVILIDDMIDTAGTLCKAAEIIMEKGAKSVRAMATHPVLSGDAYKNIENSKLLEVIVTDSIPIKNNLSSKIKVLSCAPLFADVMKLVHEHKSISDKFII</sequence>
<dbReference type="GO" id="GO:0002189">
    <property type="term" value="C:ribose phosphate diphosphokinase complex"/>
    <property type="evidence" value="ECO:0007669"/>
    <property type="project" value="TreeGrafter"/>
</dbReference>
<accession>A0A1I3HNW7</accession>
<evidence type="ECO:0000256" key="1">
    <source>
        <dbReference type="ARBA" id="ARBA00013247"/>
    </source>
</evidence>
<dbReference type="SUPFAM" id="SSF53271">
    <property type="entry name" value="PRTase-like"/>
    <property type="match status" value="1"/>
</dbReference>
<dbReference type="InterPro" id="IPR029099">
    <property type="entry name" value="Pribosyltran_N"/>
</dbReference>